<protein>
    <submittedName>
        <fullName evidence="3">GID complex subunit 4, VID24</fullName>
    </submittedName>
</protein>
<comment type="similarity">
    <text evidence="1">Belongs to the GID4/VID24 family.</text>
</comment>
<evidence type="ECO:0000313" key="4">
    <source>
        <dbReference type="Proteomes" id="UP001151582"/>
    </source>
</evidence>
<feature type="region of interest" description="Disordered" evidence="2">
    <location>
        <begin position="62"/>
        <end position="81"/>
    </location>
</feature>
<gene>
    <name evidence="3" type="primary">GID4</name>
    <name evidence="3" type="ORF">H4R34_002537</name>
</gene>
<dbReference type="PANTHER" id="PTHR14534">
    <property type="entry name" value="VACUOLAR IMPORT AND DEGRADATION PROTEIN 24"/>
    <property type="match status" value="1"/>
</dbReference>
<evidence type="ECO:0000313" key="3">
    <source>
        <dbReference type="EMBL" id="KAJ1980204.1"/>
    </source>
</evidence>
<dbReference type="GO" id="GO:0007039">
    <property type="term" value="P:protein catabolic process in the vacuole"/>
    <property type="evidence" value="ECO:0007669"/>
    <property type="project" value="TreeGrafter"/>
</dbReference>
<dbReference type="EMBL" id="JANBQB010000179">
    <property type="protein sequence ID" value="KAJ1980204.1"/>
    <property type="molecule type" value="Genomic_DNA"/>
</dbReference>
<comment type="caution">
    <text evidence="3">The sequence shown here is derived from an EMBL/GenBank/DDBJ whole genome shotgun (WGS) entry which is preliminary data.</text>
</comment>
<name>A0A9W8B8M4_9FUNG</name>
<dbReference type="InterPro" id="IPR018618">
    <property type="entry name" value="GID4/10-like"/>
</dbReference>
<dbReference type="PANTHER" id="PTHR14534:SF3">
    <property type="entry name" value="GID COMPLEX SUBUNIT 4 HOMOLOG"/>
    <property type="match status" value="1"/>
</dbReference>
<organism evidence="3 4">
    <name type="scientific">Dimargaris verticillata</name>
    <dbReference type="NCBI Taxonomy" id="2761393"/>
    <lineage>
        <taxon>Eukaryota</taxon>
        <taxon>Fungi</taxon>
        <taxon>Fungi incertae sedis</taxon>
        <taxon>Zoopagomycota</taxon>
        <taxon>Kickxellomycotina</taxon>
        <taxon>Dimargaritomycetes</taxon>
        <taxon>Dimargaritales</taxon>
        <taxon>Dimargaritaceae</taxon>
        <taxon>Dimargaris</taxon>
    </lineage>
</organism>
<accession>A0A9W8B8M4</accession>
<sequence length="319" mass="35654">MPASTPASPALTAVALPLGSTTDPPLFWDVGSKPSVSAAASCCGIDDHDVCTLHENHDVSPGLDSGLDDENDPTYFLSSPSSTAESTIRCCSSRRGSASSASSQTRLAGPSTKWRKLRTTVELIYESLAIPPSPKPLYTEHLYPGSRFVGQQSNNDAFYKVEITVQHVDLNRSVFCGYFTIHDLTPEFPLLTTYFESEIVGAQHGFRTRTWASTRDNDCDHWHKFAAYNTYPHKIDEEHNIRRVTHEDAVFMRWKEMFLVPDHRLEKVTGASFEGFYFVCYEQSTGAIIGYYYHGSSTKYQQLTLHHVGTFASPQFELS</sequence>
<dbReference type="AlphaFoldDB" id="A0A9W8B8M4"/>
<dbReference type="Pfam" id="PF09783">
    <property type="entry name" value="Vac_ImportDeg"/>
    <property type="match status" value="1"/>
</dbReference>
<dbReference type="Proteomes" id="UP001151582">
    <property type="component" value="Unassembled WGS sequence"/>
</dbReference>
<keyword evidence="4" id="KW-1185">Reference proteome</keyword>
<reference evidence="3" key="1">
    <citation type="submission" date="2022-07" db="EMBL/GenBank/DDBJ databases">
        <title>Phylogenomic reconstructions and comparative analyses of Kickxellomycotina fungi.</title>
        <authorList>
            <person name="Reynolds N.K."/>
            <person name="Stajich J.E."/>
            <person name="Barry K."/>
            <person name="Grigoriev I.V."/>
            <person name="Crous P."/>
            <person name="Smith M.E."/>
        </authorList>
    </citation>
    <scope>NUCLEOTIDE SEQUENCE</scope>
    <source>
        <strain evidence="3">RSA 567</strain>
    </source>
</reference>
<dbReference type="GO" id="GO:0045721">
    <property type="term" value="P:negative regulation of gluconeogenesis"/>
    <property type="evidence" value="ECO:0007669"/>
    <property type="project" value="TreeGrafter"/>
</dbReference>
<evidence type="ECO:0000256" key="2">
    <source>
        <dbReference type="SAM" id="MobiDB-lite"/>
    </source>
</evidence>
<dbReference type="GO" id="GO:0006623">
    <property type="term" value="P:protein targeting to vacuole"/>
    <property type="evidence" value="ECO:0007669"/>
    <property type="project" value="TreeGrafter"/>
</dbReference>
<dbReference type="GO" id="GO:0043161">
    <property type="term" value="P:proteasome-mediated ubiquitin-dependent protein catabolic process"/>
    <property type="evidence" value="ECO:0007669"/>
    <property type="project" value="TreeGrafter"/>
</dbReference>
<dbReference type="GO" id="GO:0005773">
    <property type="term" value="C:vacuole"/>
    <property type="evidence" value="ECO:0007669"/>
    <property type="project" value="GOC"/>
</dbReference>
<proteinExistence type="inferred from homology"/>
<evidence type="ECO:0000256" key="1">
    <source>
        <dbReference type="ARBA" id="ARBA00061469"/>
    </source>
</evidence>
<dbReference type="GO" id="GO:0034657">
    <property type="term" value="C:GID complex"/>
    <property type="evidence" value="ECO:0007669"/>
    <property type="project" value="TreeGrafter"/>
</dbReference>
<dbReference type="OrthoDB" id="62at2759"/>